<dbReference type="EMBL" id="JBHRSK010000015">
    <property type="protein sequence ID" value="MFC2969717.1"/>
    <property type="molecule type" value="Genomic_DNA"/>
</dbReference>
<sequence length="49" mass="5647">MSKKTAEVILKGRPLPAETPKNDVTLREPPKEKETDWAHLRHTQYATYA</sequence>
<dbReference type="Proteomes" id="UP001595443">
    <property type="component" value="Unassembled WGS sequence"/>
</dbReference>
<dbReference type="RefSeq" id="WP_377834480.1">
    <property type="nucleotide sequence ID" value="NZ_JBHRSK010000015.1"/>
</dbReference>
<feature type="compositionally biased region" description="Basic and acidic residues" evidence="1">
    <location>
        <begin position="20"/>
        <end position="33"/>
    </location>
</feature>
<gene>
    <name evidence="2" type="ORF">ACFOES_16580</name>
</gene>
<keyword evidence="3" id="KW-1185">Reference proteome</keyword>
<reference evidence="3" key="1">
    <citation type="journal article" date="2019" name="Int. J. Syst. Evol. Microbiol.">
        <title>The Global Catalogue of Microorganisms (GCM) 10K type strain sequencing project: providing services to taxonomists for standard genome sequencing and annotation.</title>
        <authorList>
            <consortium name="The Broad Institute Genomics Platform"/>
            <consortium name="The Broad Institute Genome Sequencing Center for Infectious Disease"/>
            <person name="Wu L."/>
            <person name="Ma J."/>
        </authorList>
    </citation>
    <scope>NUCLEOTIDE SEQUENCE [LARGE SCALE GENOMIC DNA]</scope>
    <source>
        <strain evidence="3">KCTC 62192</strain>
    </source>
</reference>
<comment type="caution">
    <text evidence="2">The sequence shown here is derived from an EMBL/GenBank/DDBJ whole genome shotgun (WGS) entry which is preliminary data.</text>
</comment>
<name>A0ABV7ALU2_9RHOB</name>
<accession>A0ABV7ALU2</accession>
<evidence type="ECO:0000313" key="2">
    <source>
        <dbReference type="EMBL" id="MFC2969717.1"/>
    </source>
</evidence>
<proteinExistence type="predicted"/>
<evidence type="ECO:0000313" key="3">
    <source>
        <dbReference type="Proteomes" id="UP001595443"/>
    </source>
</evidence>
<evidence type="ECO:0000256" key="1">
    <source>
        <dbReference type="SAM" id="MobiDB-lite"/>
    </source>
</evidence>
<protein>
    <submittedName>
        <fullName evidence="2">Uncharacterized protein</fullName>
    </submittedName>
</protein>
<organism evidence="2 3">
    <name type="scientific">Acidimangrovimonas pyrenivorans</name>
    <dbReference type="NCBI Taxonomy" id="2030798"/>
    <lineage>
        <taxon>Bacteria</taxon>
        <taxon>Pseudomonadati</taxon>
        <taxon>Pseudomonadota</taxon>
        <taxon>Alphaproteobacteria</taxon>
        <taxon>Rhodobacterales</taxon>
        <taxon>Paracoccaceae</taxon>
        <taxon>Acidimangrovimonas</taxon>
    </lineage>
</organism>
<feature type="region of interest" description="Disordered" evidence="1">
    <location>
        <begin position="14"/>
        <end position="33"/>
    </location>
</feature>